<dbReference type="RefSeq" id="WP_285455097.1">
    <property type="nucleotide sequence ID" value="NZ_CP127173.1"/>
</dbReference>
<sequence>MDEREMYVYLSDGKLRSMIPRDPRWWSRMRARRVQAGLAAAGAKIAVDLETTALLRLGAEINKAEWDAGTTGKWYEDDSLEVGDWMFYEGRIGCHVVDLEPAPGAVLFCQVRSAGDRAVLLHGSAKHLVGRAPASEPPGAPSSPFSDPSAFPDIVQQASPIENEPLWRFWRQFGRRNLRDPDDALQAALAGLYARVVDTAWFRASAPNLAGCALVSAIMPAPDGGEFLIGSPLFVRRSRPGS</sequence>
<dbReference type="InterPro" id="IPR054284">
    <property type="entry name" value="DUF7019"/>
</dbReference>
<name>A0ABY8XQK7_9PSEU</name>
<proteinExistence type="predicted"/>
<dbReference type="NCBIfam" id="NF040893">
    <property type="entry name" value="SAVMC3_10250"/>
    <property type="match status" value="1"/>
</dbReference>
<accession>A0ABY8XQK7</accession>
<dbReference type="Pfam" id="PF22880">
    <property type="entry name" value="DUF7019"/>
    <property type="match status" value="1"/>
</dbReference>
<protein>
    <submittedName>
        <fullName evidence="1">SAVMC3_10250 family protein</fullName>
    </submittedName>
</protein>
<evidence type="ECO:0000313" key="2">
    <source>
        <dbReference type="Proteomes" id="UP001227101"/>
    </source>
</evidence>
<keyword evidence="2" id="KW-1185">Reference proteome</keyword>
<dbReference type="EMBL" id="CP127173">
    <property type="protein sequence ID" value="WIV57790.1"/>
    <property type="molecule type" value="Genomic_DNA"/>
</dbReference>
<dbReference type="Proteomes" id="UP001227101">
    <property type="component" value="Chromosome"/>
</dbReference>
<reference evidence="1 2" key="1">
    <citation type="submission" date="2023-06" db="EMBL/GenBank/DDBJ databases">
        <authorList>
            <person name="Oyuntsetseg B."/>
            <person name="Kim S.B."/>
        </authorList>
    </citation>
    <scope>NUCLEOTIDE SEQUENCE [LARGE SCALE GENOMIC DNA]</scope>
    <source>
        <strain evidence="1 2">2-2</strain>
    </source>
</reference>
<gene>
    <name evidence="1" type="ORF">QP939_03645</name>
</gene>
<evidence type="ECO:0000313" key="1">
    <source>
        <dbReference type="EMBL" id="WIV57790.1"/>
    </source>
</evidence>
<organism evidence="1 2">
    <name type="scientific">Amycolatopsis nalaikhensis</name>
    <dbReference type="NCBI Taxonomy" id="715472"/>
    <lineage>
        <taxon>Bacteria</taxon>
        <taxon>Bacillati</taxon>
        <taxon>Actinomycetota</taxon>
        <taxon>Actinomycetes</taxon>
        <taxon>Pseudonocardiales</taxon>
        <taxon>Pseudonocardiaceae</taxon>
        <taxon>Amycolatopsis</taxon>
    </lineage>
</organism>